<evidence type="ECO:0000313" key="2">
    <source>
        <dbReference type="Proteomes" id="UP000242231"/>
    </source>
</evidence>
<comment type="caution">
    <text evidence="1">The sequence shown here is derived from an EMBL/GenBank/DDBJ whole genome shotgun (WGS) entry which is preliminary data.</text>
</comment>
<accession>A0A2P5TI16</accession>
<gene>
    <name evidence="1" type="ORF">UN63_16180</name>
</gene>
<feature type="non-terminal residue" evidence="1">
    <location>
        <position position="60"/>
    </location>
</feature>
<dbReference type="SUPFAM" id="SSF51905">
    <property type="entry name" value="FAD/NAD(P)-binding domain"/>
    <property type="match status" value="1"/>
</dbReference>
<reference evidence="2" key="1">
    <citation type="submission" date="2016-11" db="EMBL/GenBank/DDBJ databases">
        <authorList>
            <person name="Sisinthy S."/>
            <person name="Ara S."/>
            <person name="Gundlapally S.R."/>
        </authorList>
    </citation>
    <scope>NUCLEOTIDE SEQUENCE [LARGE SCALE GENOMIC DNA]</scope>
    <source>
        <strain evidence="2">V1-41</strain>
    </source>
</reference>
<proteinExistence type="predicted"/>
<evidence type="ECO:0008006" key="3">
    <source>
        <dbReference type="Google" id="ProtNLM"/>
    </source>
</evidence>
<dbReference type="EMBL" id="MPZM01000073">
    <property type="protein sequence ID" value="PPL14259.1"/>
    <property type="molecule type" value="Genomic_DNA"/>
</dbReference>
<organism evidence="1 2">
    <name type="scientific">Oceanisphaera arctica</name>
    <dbReference type="NCBI Taxonomy" id="641510"/>
    <lineage>
        <taxon>Bacteria</taxon>
        <taxon>Pseudomonadati</taxon>
        <taxon>Pseudomonadota</taxon>
        <taxon>Gammaproteobacteria</taxon>
        <taxon>Aeromonadales</taxon>
        <taxon>Aeromonadaceae</taxon>
        <taxon>Oceanisphaera</taxon>
    </lineage>
</organism>
<sequence length="60" mass="6447">MINLPKDDHSCGWYQALPPAAPVKRLKGVQKADYAVLGAGFAGLAAARRLAEHHPEARIV</sequence>
<dbReference type="Gene3D" id="3.50.50.60">
    <property type="entry name" value="FAD/NAD(P)-binding domain"/>
    <property type="match status" value="1"/>
</dbReference>
<keyword evidence="2" id="KW-1185">Reference proteome</keyword>
<evidence type="ECO:0000313" key="1">
    <source>
        <dbReference type="EMBL" id="PPL14259.1"/>
    </source>
</evidence>
<name>A0A2P5TI16_9GAMM</name>
<protein>
    <recommendedName>
        <fullName evidence="3">FAD-dependent oxidoreductase</fullName>
    </recommendedName>
</protein>
<dbReference type="InterPro" id="IPR036188">
    <property type="entry name" value="FAD/NAD-bd_sf"/>
</dbReference>
<dbReference type="AlphaFoldDB" id="A0A2P5TI16"/>
<dbReference type="Proteomes" id="UP000242231">
    <property type="component" value="Unassembled WGS sequence"/>
</dbReference>